<dbReference type="AlphaFoldDB" id="A0AAV8R2B5"/>
<protein>
    <recommendedName>
        <fullName evidence="4">Secreted protein</fullName>
    </recommendedName>
</protein>
<organism evidence="2 3">
    <name type="scientific">Ensete ventricosum</name>
    <name type="common">Abyssinian banana</name>
    <name type="synonym">Musa ensete</name>
    <dbReference type="NCBI Taxonomy" id="4639"/>
    <lineage>
        <taxon>Eukaryota</taxon>
        <taxon>Viridiplantae</taxon>
        <taxon>Streptophyta</taxon>
        <taxon>Embryophyta</taxon>
        <taxon>Tracheophyta</taxon>
        <taxon>Spermatophyta</taxon>
        <taxon>Magnoliopsida</taxon>
        <taxon>Liliopsida</taxon>
        <taxon>Zingiberales</taxon>
        <taxon>Musaceae</taxon>
        <taxon>Ensete</taxon>
    </lineage>
</organism>
<feature type="chain" id="PRO_5043675831" description="Secreted protein" evidence="1">
    <location>
        <begin position="23"/>
        <end position="95"/>
    </location>
</feature>
<proteinExistence type="predicted"/>
<accession>A0AAV8R2B5</accession>
<keyword evidence="1" id="KW-0732">Signal</keyword>
<name>A0AAV8R2B5_ENSVE</name>
<evidence type="ECO:0000313" key="3">
    <source>
        <dbReference type="Proteomes" id="UP001222027"/>
    </source>
</evidence>
<sequence length="95" mass="11043">MQWFAFLDCIVWFLGSHSVVYSVKISFPPFEEGVGLLFLPYVKNTKNLLSGYYLCNIHCSHMRYLEGEHLRSMTADLSHWFILIRRCSTLNGCSC</sequence>
<evidence type="ECO:0008006" key="4">
    <source>
        <dbReference type="Google" id="ProtNLM"/>
    </source>
</evidence>
<dbReference type="EMBL" id="JAQQAF010000004">
    <property type="protein sequence ID" value="KAJ8490601.1"/>
    <property type="molecule type" value="Genomic_DNA"/>
</dbReference>
<reference evidence="2 3" key="1">
    <citation type="submission" date="2022-12" db="EMBL/GenBank/DDBJ databases">
        <title>Chromosome-scale assembly of the Ensete ventricosum genome.</title>
        <authorList>
            <person name="Dussert Y."/>
            <person name="Stocks J."/>
            <person name="Wendawek A."/>
            <person name="Woldeyes F."/>
            <person name="Nichols R.A."/>
            <person name="Borrell J.S."/>
        </authorList>
    </citation>
    <scope>NUCLEOTIDE SEQUENCE [LARGE SCALE GENOMIC DNA]</scope>
    <source>
        <strain evidence="3">cv. Maze</strain>
        <tissue evidence="2">Seeds</tissue>
    </source>
</reference>
<comment type="caution">
    <text evidence="2">The sequence shown here is derived from an EMBL/GenBank/DDBJ whole genome shotgun (WGS) entry which is preliminary data.</text>
</comment>
<dbReference type="Proteomes" id="UP001222027">
    <property type="component" value="Unassembled WGS sequence"/>
</dbReference>
<feature type="signal peptide" evidence="1">
    <location>
        <begin position="1"/>
        <end position="22"/>
    </location>
</feature>
<keyword evidence="3" id="KW-1185">Reference proteome</keyword>
<evidence type="ECO:0000256" key="1">
    <source>
        <dbReference type="SAM" id="SignalP"/>
    </source>
</evidence>
<evidence type="ECO:0000313" key="2">
    <source>
        <dbReference type="EMBL" id="KAJ8490601.1"/>
    </source>
</evidence>
<gene>
    <name evidence="2" type="ORF">OPV22_012322</name>
</gene>